<dbReference type="InterPro" id="IPR041657">
    <property type="entry name" value="HTH_17"/>
</dbReference>
<dbReference type="RefSeq" id="WP_089235406.1">
    <property type="nucleotide sequence ID" value="NZ_FZOY01000013.1"/>
</dbReference>
<protein>
    <submittedName>
        <fullName evidence="2">Helix-turn-helix domain-containing protein</fullName>
    </submittedName>
</protein>
<evidence type="ECO:0000313" key="3">
    <source>
        <dbReference type="Proteomes" id="UP000198426"/>
    </source>
</evidence>
<evidence type="ECO:0000259" key="1">
    <source>
        <dbReference type="Pfam" id="PF12728"/>
    </source>
</evidence>
<dbReference type="Proteomes" id="UP000198426">
    <property type="component" value="Unassembled WGS sequence"/>
</dbReference>
<organism evidence="2 3">
    <name type="scientific">Tropicimonas sediminicola</name>
    <dbReference type="NCBI Taxonomy" id="1031541"/>
    <lineage>
        <taxon>Bacteria</taxon>
        <taxon>Pseudomonadati</taxon>
        <taxon>Pseudomonadota</taxon>
        <taxon>Alphaproteobacteria</taxon>
        <taxon>Rhodobacterales</taxon>
        <taxon>Roseobacteraceae</taxon>
        <taxon>Tropicimonas</taxon>
    </lineage>
</organism>
<evidence type="ECO:0000313" key="2">
    <source>
        <dbReference type="EMBL" id="SNT38149.1"/>
    </source>
</evidence>
<name>A0A239M8L3_9RHOB</name>
<accession>A0A239M8L3</accession>
<sequence>MTIQTPTLAETTATVPVLWTEDQAAEYLNKSVKWFQRDRWVGPTIPYLKVGRSVRYRAADVVAYVEAGLVEASE</sequence>
<feature type="domain" description="Helix-turn-helix" evidence="1">
    <location>
        <begin position="22"/>
        <end position="67"/>
    </location>
</feature>
<dbReference type="Pfam" id="PF12728">
    <property type="entry name" value="HTH_17"/>
    <property type="match status" value="1"/>
</dbReference>
<dbReference type="AlphaFoldDB" id="A0A239M8L3"/>
<dbReference type="OrthoDB" id="9806994at2"/>
<gene>
    <name evidence="2" type="ORF">SAMN05421757_11371</name>
</gene>
<keyword evidence="3" id="KW-1185">Reference proteome</keyword>
<dbReference type="EMBL" id="FZOY01000013">
    <property type="protein sequence ID" value="SNT38149.1"/>
    <property type="molecule type" value="Genomic_DNA"/>
</dbReference>
<reference evidence="2 3" key="1">
    <citation type="submission" date="2017-06" db="EMBL/GenBank/DDBJ databases">
        <authorList>
            <person name="Kim H.J."/>
            <person name="Triplett B.A."/>
        </authorList>
    </citation>
    <scope>NUCLEOTIDE SEQUENCE [LARGE SCALE GENOMIC DNA]</scope>
    <source>
        <strain evidence="2 3">DSM 29339</strain>
    </source>
</reference>
<proteinExistence type="predicted"/>